<dbReference type="SMART" id="SM00614">
    <property type="entry name" value="ZnF_BED"/>
    <property type="match status" value="1"/>
</dbReference>
<accession>A0A5C7IH11</accession>
<dbReference type="OrthoDB" id="2610923at2759"/>
<evidence type="ECO:0000256" key="3">
    <source>
        <dbReference type="ARBA" id="ARBA00022833"/>
    </source>
</evidence>
<dbReference type="EMBL" id="VAHF01000002">
    <property type="protein sequence ID" value="TXG68358.1"/>
    <property type="molecule type" value="Genomic_DNA"/>
</dbReference>
<evidence type="ECO:0000256" key="4">
    <source>
        <dbReference type="PROSITE-ProRule" id="PRU00027"/>
    </source>
</evidence>
<dbReference type="PANTHER" id="PTHR34396">
    <property type="entry name" value="OS03G0264950 PROTEIN-RELATED"/>
    <property type="match status" value="1"/>
</dbReference>
<keyword evidence="2 4" id="KW-0863">Zinc-finger</keyword>
<feature type="compositionally biased region" description="Polar residues" evidence="5">
    <location>
        <begin position="1"/>
        <end position="28"/>
    </location>
</feature>
<evidence type="ECO:0000256" key="1">
    <source>
        <dbReference type="ARBA" id="ARBA00022723"/>
    </source>
</evidence>
<evidence type="ECO:0000313" key="8">
    <source>
        <dbReference type="Proteomes" id="UP000323000"/>
    </source>
</evidence>
<gene>
    <name evidence="7" type="ORF">EZV62_003293</name>
</gene>
<dbReference type="AlphaFoldDB" id="A0A5C7IH11"/>
<dbReference type="GO" id="GO:0005634">
    <property type="term" value="C:nucleus"/>
    <property type="evidence" value="ECO:0007669"/>
    <property type="project" value="TreeGrafter"/>
</dbReference>
<keyword evidence="3" id="KW-0862">Zinc</keyword>
<sequence length="174" mass="19182">MTCIEGSQVNVSTSNGNNEDVESSNASGGSKPMKGTSFVWNYITRVDVNGIRMAKCDFCGKLLNATQGTSSLRKHVLKCRNDHQEATNLTNTSFDQNVGLNLSRNMLKSEIFKLYNMEMDKTLKLLDSIESKIAITIDRKLSAITVDNCSTNDSGIPKEEIYSTIDEKEPLAST</sequence>
<dbReference type="SUPFAM" id="SSF57667">
    <property type="entry name" value="beta-beta-alpha zinc fingers"/>
    <property type="match status" value="1"/>
</dbReference>
<evidence type="ECO:0000256" key="2">
    <source>
        <dbReference type="ARBA" id="ARBA00022771"/>
    </source>
</evidence>
<dbReference type="InterPro" id="IPR036236">
    <property type="entry name" value="Znf_C2H2_sf"/>
</dbReference>
<evidence type="ECO:0000256" key="5">
    <source>
        <dbReference type="SAM" id="MobiDB-lite"/>
    </source>
</evidence>
<reference evidence="8" key="1">
    <citation type="journal article" date="2019" name="Gigascience">
        <title>De novo genome assembly of the endangered Acer yangbiense, a plant species with extremely small populations endemic to Yunnan Province, China.</title>
        <authorList>
            <person name="Yang J."/>
            <person name="Wariss H.M."/>
            <person name="Tao L."/>
            <person name="Zhang R."/>
            <person name="Yun Q."/>
            <person name="Hollingsworth P."/>
            <person name="Dao Z."/>
            <person name="Luo G."/>
            <person name="Guo H."/>
            <person name="Ma Y."/>
            <person name="Sun W."/>
        </authorList>
    </citation>
    <scope>NUCLEOTIDE SEQUENCE [LARGE SCALE GENOMIC DNA]</scope>
    <source>
        <strain evidence="8">cv. Malutang</strain>
    </source>
</reference>
<dbReference type="GO" id="GO:0008270">
    <property type="term" value="F:zinc ion binding"/>
    <property type="evidence" value="ECO:0007669"/>
    <property type="project" value="UniProtKB-KW"/>
</dbReference>
<comment type="caution">
    <text evidence="7">The sequence shown here is derived from an EMBL/GenBank/DDBJ whole genome shotgun (WGS) entry which is preliminary data.</text>
</comment>
<dbReference type="Proteomes" id="UP000323000">
    <property type="component" value="Chromosome 2"/>
</dbReference>
<feature type="region of interest" description="Disordered" evidence="5">
    <location>
        <begin position="1"/>
        <end position="32"/>
    </location>
</feature>
<dbReference type="GO" id="GO:0006357">
    <property type="term" value="P:regulation of transcription by RNA polymerase II"/>
    <property type="evidence" value="ECO:0007669"/>
    <property type="project" value="TreeGrafter"/>
</dbReference>
<organism evidence="7 8">
    <name type="scientific">Acer yangbiense</name>
    <dbReference type="NCBI Taxonomy" id="1000413"/>
    <lineage>
        <taxon>Eukaryota</taxon>
        <taxon>Viridiplantae</taxon>
        <taxon>Streptophyta</taxon>
        <taxon>Embryophyta</taxon>
        <taxon>Tracheophyta</taxon>
        <taxon>Spermatophyta</taxon>
        <taxon>Magnoliopsida</taxon>
        <taxon>eudicotyledons</taxon>
        <taxon>Gunneridae</taxon>
        <taxon>Pentapetalae</taxon>
        <taxon>rosids</taxon>
        <taxon>malvids</taxon>
        <taxon>Sapindales</taxon>
        <taxon>Sapindaceae</taxon>
        <taxon>Hippocastanoideae</taxon>
        <taxon>Acereae</taxon>
        <taxon>Acer</taxon>
    </lineage>
</organism>
<dbReference type="PANTHER" id="PTHR34396:SF25">
    <property type="entry name" value="BOUNDARY ELEMENT ASSOCIATED FACTOR"/>
    <property type="match status" value="1"/>
</dbReference>
<dbReference type="GO" id="GO:1990837">
    <property type="term" value="F:sequence-specific double-stranded DNA binding"/>
    <property type="evidence" value="ECO:0007669"/>
    <property type="project" value="TreeGrafter"/>
</dbReference>
<proteinExistence type="predicted"/>
<dbReference type="InterPro" id="IPR053031">
    <property type="entry name" value="Cuticle_assoc_protein"/>
</dbReference>
<protein>
    <recommendedName>
        <fullName evidence="6">BED-type domain-containing protein</fullName>
    </recommendedName>
</protein>
<feature type="domain" description="BED-type" evidence="6">
    <location>
        <begin position="34"/>
        <end position="90"/>
    </location>
</feature>
<dbReference type="InterPro" id="IPR003656">
    <property type="entry name" value="Znf_BED"/>
</dbReference>
<evidence type="ECO:0000259" key="6">
    <source>
        <dbReference type="PROSITE" id="PS50808"/>
    </source>
</evidence>
<evidence type="ECO:0000313" key="7">
    <source>
        <dbReference type="EMBL" id="TXG68358.1"/>
    </source>
</evidence>
<dbReference type="Pfam" id="PF02892">
    <property type="entry name" value="zf-BED"/>
    <property type="match status" value="1"/>
</dbReference>
<keyword evidence="8" id="KW-1185">Reference proteome</keyword>
<dbReference type="PROSITE" id="PS50808">
    <property type="entry name" value="ZF_BED"/>
    <property type="match status" value="1"/>
</dbReference>
<name>A0A5C7IH11_9ROSI</name>
<keyword evidence="1" id="KW-0479">Metal-binding</keyword>